<dbReference type="PROSITE" id="PS51379">
    <property type="entry name" value="4FE4S_FER_2"/>
    <property type="match status" value="2"/>
</dbReference>
<dbReference type="PANTHER" id="PTHR10849:SF24">
    <property type="entry name" value="NADH-QUINONE OXIDOREDUCTASE SUBUNIT I 2"/>
    <property type="match status" value="1"/>
</dbReference>
<dbReference type="SUPFAM" id="SSF54862">
    <property type="entry name" value="4Fe-4S ferredoxins"/>
    <property type="match status" value="1"/>
</dbReference>
<dbReference type="EMBL" id="CAFBMO010000095">
    <property type="protein sequence ID" value="CAB4918272.1"/>
    <property type="molecule type" value="Genomic_DNA"/>
</dbReference>
<proteinExistence type="predicted"/>
<feature type="domain" description="4Fe-4S ferredoxin-type" evidence="12">
    <location>
        <begin position="51"/>
        <end position="80"/>
    </location>
</feature>
<dbReference type="PANTHER" id="PTHR10849">
    <property type="entry name" value="NADH DEHYDROGENASE UBIQUINONE IRON-SULFUR PROTEIN 8, MITOCHONDRIAL"/>
    <property type="match status" value="1"/>
</dbReference>
<dbReference type="Pfam" id="PF12838">
    <property type="entry name" value="Fer4_7"/>
    <property type="match status" value="1"/>
</dbReference>
<evidence type="ECO:0000256" key="4">
    <source>
        <dbReference type="ARBA" id="ARBA00022723"/>
    </source>
</evidence>
<evidence type="ECO:0000313" key="15">
    <source>
        <dbReference type="EMBL" id="CAB4918272.1"/>
    </source>
</evidence>
<evidence type="ECO:0000259" key="12">
    <source>
        <dbReference type="PROSITE" id="PS51379"/>
    </source>
</evidence>
<dbReference type="Gene3D" id="3.30.70.3270">
    <property type="match status" value="1"/>
</dbReference>
<keyword evidence="3" id="KW-0874">Quinone</keyword>
<dbReference type="GO" id="GO:0051539">
    <property type="term" value="F:4 iron, 4 sulfur cluster binding"/>
    <property type="evidence" value="ECO:0007669"/>
    <property type="project" value="UniProtKB-KW"/>
</dbReference>
<keyword evidence="10" id="KW-0830">Ubiquinone</keyword>
<dbReference type="AlphaFoldDB" id="A0A6J6HGR4"/>
<evidence type="ECO:0000256" key="1">
    <source>
        <dbReference type="ARBA" id="ARBA00022475"/>
    </source>
</evidence>
<evidence type="ECO:0000256" key="3">
    <source>
        <dbReference type="ARBA" id="ARBA00022719"/>
    </source>
</evidence>
<dbReference type="PROSITE" id="PS00198">
    <property type="entry name" value="4FE4S_FER_1"/>
    <property type="match status" value="1"/>
</dbReference>
<evidence type="ECO:0000256" key="5">
    <source>
        <dbReference type="ARBA" id="ARBA00022737"/>
    </source>
</evidence>
<feature type="domain" description="4Fe-4S ferredoxin-type" evidence="12">
    <location>
        <begin position="5"/>
        <end position="34"/>
    </location>
</feature>
<dbReference type="GO" id="GO:0016651">
    <property type="term" value="F:oxidoreductase activity, acting on NAD(P)H"/>
    <property type="evidence" value="ECO:0007669"/>
    <property type="project" value="InterPro"/>
</dbReference>
<gene>
    <name evidence="13" type="ORF">UFOPK1908_00127</name>
    <name evidence="14" type="ORF">UFOPK2282_00199</name>
    <name evidence="15" type="ORF">UFOPK3576_01544</name>
</gene>
<keyword evidence="6" id="KW-1278">Translocase</keyword>
<dbReference type="InterPro" id="IPR017900">
    <property type="entry name" value="4Fe4S_Fe_S_CS"/>
</dbReference>
<keyword evidence="8" id="KW-0411">Iron-sulfur</keyword>
<keyword evidence="1" id="KW-1003">Cell membrane</keyword>
<evidence type="ECO:0000256" key="10">
    <source>
        <dbReference type="ARBA" id="ARBA00023075"/>
    </source>
</evidence>
<dbReference type="InterPro" id="IPR010226">
    <property type="entry name" value="NADH_quinone_OxRdtase_chainI"/>
</dbReference>
<protein>
    <submittedName>
        <fullName evidence="13">Unannotated protein</fullName>
    </submittedName>
</protein>
<keyword evidence="7" id="KW-0408">Iron</keyword>
<dbReference type="GO" id="GO:0046872">
    <property type="term" value="F:metal ion binding"/>
    <property type="evidence" value="ECO:0007669"/>
    <property type="project" value="UniProtKB-KW"/>
</dbReference>
<organism evidence="13">
    <name type="scientific">freshwater metagenome</name>
    <dbReference type="NCBI Taxonomy" id="449393"/>
    <lineage>
        <taxon>unclassified sequences</taxon>
        <taxon>metagenomes</taxon>
        <taxon>ecological metagenomes</taxon>
    </lineage>
</organism>
<dbReference type="GO" id="GO:0048038">
    <property type="term" value="F:quinone binding"/>
    <property type="evidence" value="ECO:0007669"/>
    <property type="project" value="UniProtKB-KW"/>
</dbReference>
<keyword evidence="4" id="KW-0479">Metal-binding</keyword>
<evidence type="ECO:0000313" key="14">
    <source>
        <dbReference type="EMBL" id="CAB4655522.1"/>
    </source>
</evidence>
<dbReference type="GO" id="GO:0016020">
    <property type="term" value="C:membrane"/>
    <property type="evidence" value="ECO:0007669"/>
    <property type="project" value="InterPro"/>
</dbReference>
<evidence type="ECO:0000256" key="2">
    <source>
        <dbReference type="ARBA" id="ARBA00022485"/>
    </source>
</evidence>
<evidence type="ECO:0000256" key="9">
    <source>
        <dbReference type="ARBA" id="ARBA00023027"/>
    </source>
</evidence>
<sequence>MTSRRSIGLLESDCTACLICVRECPSQCMEIERHSEQISEGRRPKTVHVLDAFSIDFALCMYCGLCIDVCPTDALQWSDQGGLAAHQREGLVSESADLVRRAHK</sequence>
<dbReference type="EMBL" id="CAEZWR010000013">
    <property type="protein sequence ID" value="CAB4655522.1"/>
    <property type="molecule type" value="Genomic_DNA"/>
</dbReference>
<dbReference type="EMBL" id="CAEZVB010000002">
    <property type="protein sequence ID" value="CAB4612260.1"/>
    <property type="molecule type" value="Genomic_DNA"/>
</dbReference>
<keyword evidence="2" id="KW-0004">4Fe-4S</keyword>
<dbReference type="InterPro" id="IPR017896">
    <property type="entry name" value="4Fe4S_Fe-S-bd"/>
</dbReference>
<evidence type="ECO:0000256" key="8">
    <source>
        <dbReference type="ARBA" id="ARBA00023014"/>
    </source>
</evidence>
<keyword evidence="11" id="KW-0472">Membrane</keyword>
<accession>A0A6J6HGR4</accession>
<evidence type="ECO:0000256" key="6">
    <source>
        <dbReference type="ARBA" id="ARBA00022967"/>
    </source>
</evidence>
<evidence type="ECO:0000256" key="11">
    <source>
        <dbReference type="ARBA" id="ARBA00023136"/>
    </source>
</evidence>
<evidence type="ECO:0000313" key="13">
    <source>
        <dbReference type="EMBL" id="CAB4612260.1"/>
    </source>
</evidence>
<evidence type="ECO:0000256" key="7">
    <source>
        <dbReference type="ARBA" id="ARBA00023004"/>
    </source>
</evidence>
<reference evidence="13" key="1">
    <citation type="submission" date="2020-05" db="EMBL/GenBank/DDBJ databases">
        <authorList>
            <person name="Chiriac C."/>
            <person name="Salcher M."/>
            <person name="Ghai R."/>
            <person name="Kavagutti S V."/>
        </authorList>
    </citation>
    <scope>NUCLEOTIDE SEQUENCE</scope>
</reference>
<name>A0A6J6HGR4_9ZZZZ</name>
<keyword evidence="5" id="KW-0677">Repeat</keyword>
<keyword evidence="9" id="KW-0520">NAD</keyword>